<protein>
    <recommendedName>
        <fullName evidence="3">F-box domain-containing protein</fullName>
    </recommendedName>
</protein>
<dbReference type="PANTHER" id="PTHR31264">
    <property type="entry name" value="OS07G0554500 PROTEIN-RELATED"/>
    <property type="match status" value="1"/>
</dbReference>
<dbReference type="EMBL" id="CM029040">
    <property type="protein sequence ID" value="KAG2637557.1"/>
    <property type="molecule type" value="Genomic_DNA"/>
</dbReference>
<organism evidence="1 2">
    <name type="scientific">Panicum virgatum</name>
    <name type="common">Blackwell switchgrass</name>
    <dbReference type="NCBI Taxonomy" id="38727"/>
    <lineage>
        <taxon>Eukaryota</taxon>
        <taxon>Viridiplantae</taxon>
        <taxon>Streptophyta</taxon>
        <taxon>Embryophyta</taxon>
        <taxon>Tracheophyta</taxon>
        <taxon>Spermatophyta</taxon>
        <taxon>Magnoliopsida</taxon>
        <taxon>Liliopsida</taxon>
        <taxon>Poales</taxon>
        <taxon>Poaceae</taxon>
        <taxon>PACMAD clade</taxon>
        <taxon>Panicoideae</taxon>
        <taxon>Panicodae</taxon>
        <taxon>Paniceae</taxon>
        <taxon>Panicinae</taxon>
        <taxon>Panicum</taxon>
        <taxon>Panicum sect. Hiantes</taxon>
    </lineage>
</organism>
<accession>A0A8T0VT05</accession>
<proteinExistence type="predicted"/>
<comment type="caution">
    <text evidence="1">The sequence shown here is derived from an EMBL/GenBank/DDBJ whole genome shotgun (WGS) entry which is preliminary data.</text>
</comment>
<dbReference type="OrthoDB" id="628518at2759"/>
<evidence type="ECO:0000313" key="1">
    <source>
        <dbReference type="EMBL" id="KAG2637557.1"/>
    </source>
</evidence>
<evidence type="ECO:0008006" key="3">
    <source>
        <dbReference type="Google" id="ProtNLM"/>
    </source>
</evidence>
<sequence length="398" mass="44509">MSLPICRFPEAPASPRRPAALDDDLLEEILLRIACPADLARASAACATFRRLVTDATFLRRYRSLHPPLLLGFIETVSSGFQPAEAPHPNAAAARSIACPADGFSFDYLPPTRWNWNLWDACDVRDGRVLLKSSPMCMMGYGGVNFPELVVCDPLFRRYQLLPPIPDDLLASVHVQQQNFPSFEAFLVPSGEEEDGTSFRVIGRAHRAIKSVVFVFSSGSGLWSVGTTWDDLNLGGSILLCRCYAYGYIYWKVMRANKLLKLDINKMDFSIIDLPPHYDERDVIIVEAGKGRVGVFSHIKFATSVYHAIQEKEGKIADGCQSEMITHLPASYDFCMVGGAAEGYICFVGFPKDRRVDAASFSLQVNTLKIEMVCRMMFQSFYIHPYFGYPPSMSPRRI</sequence>
<dbReference type="Proteomes" id="UP000823388">
    <property type="component" value="Chromosome 2N"/>
</dbReference>
<keyword evidence="2" id="KW-1185">Reference proteome</keyword>
<dbReference type="PANTHER" id="PTHR31264:SF3">
    <property type="entry name" value="OS07G0554100 PROTEIN"/>
    <property type="match status" value="1"/>
</dbReference>
<dbReference type="InterPro" id="IPR036047">
    <property type="entry name" value="F-box-like_dom_sf"/>
</dbReference>
<dbReference type="EMBL" id="CM029040">
    <property type="protein sequence ID" value="KAG2637555.1"/>
    <property type="molecule type" value="Genomic_DNA"/>
</dbReference>
<dbReference type="EMBL" id="CM029040">
    <property type="protein sequence ID" value="KAG2637558.1"/>
    <property type="molecule type" value="Genomic_DNA"/>
</dbReference>
<reference evidence="1" key="1">
    <citation type="submission" date="2020-05" db="EMBL/GenBank/DDBJ databases">
        <title>WGS assembly of Panicum virgatum.</title>
        <authorList>
            <person name="Lovell J.T."/>
            <person name="Jenkins J."/>
            <person name="Shu S."/>
            <person name="Juenger T.E."/>
            <person name="Schmutz J."/>
        </authorList>
    </citation>
    <scope>NUCLEOTIDE SEQUENCE</scope>
    <source>
        <strain evidence="1">AP13</strain>
    </source>
</reference>
<dbReference type="EMBL" id="CM029040">
    <property type="protein sequence ID" value="KAG2637552.1"/>
    <property type="molecule type" value="Genomic_DNA"/>
</dbReference>
<evidence type="ECO:0000313" key="2">
    <source>
        <dbReference type="Proteomes" id="UP000823388"/>
    </source>
</evidence>
<dbReference type="EMBL" id="CM029040">
    <property type="protein sequence ID" value="KAG2637554.1"/>
    <property type="molecule type" value="Genomic_DNA"/>
</dbReference>
<dbReference type="SUPFAM" id="SSF81383">
    <property type="entry name" value="F-box domain"/>
    <property type="match status" value="1"/>
</dbReference>
<dbReference type="EMBL" id="CM029040">
    <property type="protein sequence ID" value="KAG2637553.1"/>
    <property type="molecule type" value="Genomic_DNA"/>
</dbReference>
<dbReference type="EMBL" id="CM029040">
    <property type="protein sequence ID" value="KAG2637556.1"/>
    <property type="molecule type" value="Genomic_DNA"/>
</dbReference>
<dbReference type="AlphaFoldDB" id="A0A8T0VT05"/>
<name>A0A8T0VT05_PANVG</name>
<gene>
    <name evidence="1" type="ORF">PVAP13_2NG539600</name>
</gene>